<sequence length="96" mass="11356">MYINDDILKVLRDGDLIGRHTEGYFLSEKIHRAQGRLAIKHPEWFRADITPIEKRTAILTNHFAVLDKTAGEIWETRETDKWYNSKTRVQHMYAVD</sequence>
<dbReference type="EMBL" id="BARS01052603">
    <property type="protein sequence ID" value="GAG43946.1"/>
    <property type="molecule type" value="Genomic_DNA"/>
</dbReference>
<proteinExistence type="predicted"/>
<gene>
    <name evidence="1" type="ORF">S01H1_78188</name>
</gene>
<feature type="non-terminal residue" evidence="1">
    <location>
        <position position="96"/>
    </location>
</feature>
<dbReference type="AlphaFoldDB" id="X0Z609"/>
<comment type="caution">
    <text evidence="1">The sequence shown here is derived from an EMBL/GenBank/DDBJ whole genome shotgun (WGS) entry which is preliminary data.</text>
</comment>
<evidence type="ECO:0000313" key="1">
    <source>
        <dbReference type="EMBL" id="GAG43946.1"/>
    </source>
</evidence>
<reference evidence="1" key="1">
    <citation type="journal article" date="2014" name="Front. Microbiol.">
        <title>High frequency of phylogenetically diverse reductive dehalogenase-homologous genes in deep subseafloor sedimentary metagenomes.</title>
        <authorList>
            <person name="Kawai M."/>
            <person name="Futagami T."/>
            <person name="Toyoda A."/>
            <person name="Takaki Y."/>
            <person name="Nishi S."/>
            <person name="Hori S."/>
            <person name="Arai W."/>
            <person name="Tsubouchi T."/>
            <person name="Morono Y."/>
            <person name="Uchiyama I."/>
            <person name="Ito T."/>
            <person name="Fujiyama A."/>
            <person name="Inagaki F."/>
            <person name="Takami H."/>
        </authorList>
    </citation>
    <scope>NUCLEOTIDE SEQUENCE</scope>
    <source>
        <strain evidence="1">Expedition CK06-06</strain>
    </source>
</reference>
<name>X0Z609_9ZZZZ</name>
<organism evidence="1">
    <name type="scientific">marine sediment metagenome</name>
    <dbReference type="NCBI Taxonomy" id="412755"/>
    <lineage>
        <taxon>unclassified sequences</taxon>
        <taxon>metagenomes</taxon>
        <taxon>ecological metagenomes</taxon>
    </lineage>
</organism>
<protein>
    <submittedName>
        <fullName evidence="1">Uncharacterized protein</fullName>
    </submittedName>
</protein>
<accession>X0Z609</accession>